<evidence type="ECO:0000259" key="2">
    <source>
        <dbReference type="Pfam" id="PF09130"/>
    </source>
</evidence>
<sequence length="302" mass="31832">MTTQPLRIGIIGYGEVGRIFAAGLQGSAGWTGAWDLKFEDPALAAAALDHAARACVTACGSARELCAQSHLIISAVTASSTLEVAREAAGFLRPGTFFLDLNSASPGTKQQAAALVDAAGGRYVEAGVMTSVPPYGIRVPMLLGGAHAAALQPVLAGLGMSVQVASDRLGVASATKMCRSIMIKGLEALVIESYTTARHYGVEDAMIATLQETFPGIDWTQQGAYFFSRVAQHGQRRAEEMREVANTVREAGFEPFMASAIARKHDWMAAQARAGHFADLPKAPAWQAFADRLLAARPAAND</sequence>
<evidence type="ECO:0000313" key="4">
    <source>
        <dbReference type="Proteomes" id="UP001596495"/>
    </source>
</evidence>
<dbReference type="Gene3D" id="1.10.1040.10">
    <property type="entry name" value="N-(1-d-carboxylethyl)-l-norvaline Dehydrogenase, domain 2"/>
    <property type="match status" value="1"/>
</dbReference>
<dbReference type="InterPro" id="IPR015814">
    <property type="entry name" value="Pgluconate_DH_NAD-bd_C"/>
</dbReference>
<name>A0ABW2R7L2_9BURK</name>
<dbReference type="InterPro" id="IPR008927">
    <property type="entry name" value="6-PGluconate_DH-like_C_sf"/>
</dbReference>
<accession>A0ABW2R7L2</accession>
<organism evidence="3 4">
    <name type="scientific">Hydrogenophaga bisanensis</name>
    <dbReference type="NCBI Taxonomy" id="439611"/>
    <lineage>
        <taxon>Bacteria</taxon>
        <taxon>Pseudomonadati</taxon>
        <taxon>Pseudomonadota</taxon>
        <taxon>Betaproteobacteria</taxon>
        <taxon>Burkholderiales</taxon>
        <taxon>Comamonadaceae</taxon>
        <taxon>Hydrogenophaga</taxon>
    </lineage>
</organism>
<dbReference type="InterPro" id="IPR006115">
    <property type="entry name" value="6PGDH_NADP-bd"/>
</dbReference>
<feature type="domain" description="6-phosphogluconate dehydrogenase NADP-binding" evidence="1">
    <location>
        <begin position="7"/>
        <end position="132"/>
    </location>
</feature>
<dbReference type="Pfam" id="PF09130">
    <property type="entry name" value="DUF1932"/>
    <property type="match status" value="1"/>
</dbReference>
<dbReference type="SUPFAM" id="SSF48179">
    <property type="entry name" value="6-phosphogluconate dehydrogenase C-terminal domain-like"/>
    <property type="match status" value="1"/>
</dbReference>
<gene>
    <name evidence="3" type="ORF">ACFQNJ_06100</name>
</gene>
<dbReference type="Proteomes" id="UP001596495">
    <property type="component" value="Unassembled WGS sequence"/>
</dbReference>
<dbReference type="SUPFAM" id="SSF51735">
    <property type="entry name" value="NAD(P)-binding Rossmann-fold domains"/>
    <property type="match status" value="1"/>
</dbReference>
<feature type="domain" description="Phosphogluconate dehydrogenase NAD-binding putative C-terminal" evidence="2">
    <location>
        <begin position="197"/>
        <end position="267"/>
    </location>
</feature>
<dbReference type="Pfam" id="PF03446">
    <property type="entry name" value="NAD_binding_2"/>
    <property type="match status" value="1"/>
</dbReference>
<dbReference type="InterPro" id="IPR013328">
    <property type="entry name" value="6PGD_dom2"/>
</dbReference>
<dbReference type="InterPro" id="IPR036291">
    <property type="entry name" value="NAD(P)-bd_dom_sf"/>
</dbReference>
<comment type="caution">
    <text evidence="3">The sequence shown here is derived from an EMBL/GenBank/DDBJ whole genome shotgun (WGS) entry which is preliminary data.</text>
</comment>
<dbReference type="EMBL" id="JBHTBX010000003">
    <property type="protein sequence ID" value="MFC7434080.1"/>
    <property type="molecule type" value="Genomic_DNA"/>
</dbReference>
<evidence type="ECO:0000313" key="3">
    <source>
        <dbReference type="EMBL" id="MFC7434080.1"/>
    </source>
</evidence>
<proteinExistence type="predicted"/>
<reference evidence="4" key="1">
    <citation type="journal article" date="2019" name="Int. J. Syst. Evol. Microbiol.">
        <title>The Global Catalogue of Microorganisms (GCM) 10K type strain sequencing project: providing services to taxonomists for standard genome sequencing and annotation.</title>
        <authorList>
            <consortium name="The Broad Institute Genomics Platform"/>
            <consortium name="The Broad Institute Genome Sequencing Center for Infectious Disease"/>
            <person name="Wu L."/>
            <person name="Ma J."/>
        </authorList>
    </citation>
    <scope>NUCLEOTIDE SEQUENCE [LARGE SCALE GENOMIC DNA]</scope>
    <source>
        <strain evidence="4">CCUG 54518</strain>
    </source>
</reference>
<evidence type="ECO:0000259" key="1">
    <source>
        <dbReference type="Pfam" id="PF03446"/>
    </source>
</evidence>
<protein>
    <submittedName>
        <fullName evidence="3">DUF1932 domain-containing protein</fullName>
    </submittedName>
</protein>
<dbReference type="Gene3D" id="3.40.50.720">
    <property type="entry name" value="NAD(P)-binding Rossmann-like Domain"/>
    <property type="match status" value="1"/>
</dbReference>
<keyword evidence="4" id="KW-1185">Reference proteome</keyword>
<dbReference type="RefSeq" id="WP_382254963.1">
    <property type="nucleotide sequence ID" value="NZ_JBHTBX010000003.1"/>
</dbReference>